<gene>
    <name evidence="1" type="ORF">GCM10023167_11550</name>
</gene>
<protein>
    <submittedName>
        <fullName evidence="1">Uncharacterized protein</fullName>
    </submittedName>
</protein>
<evidence type="ECO:0000313" key="2">
    <source>
        <dbReference type="Proteomes" id="UP001500642"/>
    </source>
</evidence>
<name>A0ABP8JA16_9MICO</name>
<dbReference type="RefSeq" id="WP_137318344.1">
    <property type="nucleotide sequence ID" value="NZ_BAABGL010000004.1"/>
</dbReference>
<organism evidence="1 2">
    <name type="scientific">Brevibacterium pityocampae</name>
    <dbReference type="NCBI Taxonomy" id="506594"/>
    <lineage>
        <taxon>Bacteria</taxon>
        <taxon>Bacillati</taxon>
        <taxon>Actinomycetota</taxon>
        <taxon>Actinomycetes</taxon>
        <taxon>Micrococcales</taxon>
        <taxon>Brevibacteriaceae</taxon>
        <taxon>Brevibacterium</taxon>
    </lineage>
</organism>
<proteinExistence type="predicted"/>
<comment type="caution">
    <text evidence="1">The sequence shown here is derived from an EMBL/GenBank/DDBJ whole genome shotgun (WGS) entry which is preliminary data.</text>
</comment>
<reference evidence="2" key="1">
    <citation type="journal article" date="2019" name="Int. J. Syst. Evol. Microbiol.">
        <title>The Global Catalogue of Microorganisms (GCM) 10K type strain sequencing project: providing services to taxonomists for standard genome sequencing and annotation.</title>
        <authorList>
            <consortium name="The Broad Institute Genomics Platform"/>
            <consortium name="The Broad Institute Genome Sequencing Center for Infectious Disease"/>
            <person name="Wu L."/>
            <person name="Ma J."/>
        </authorList>
    </citation>
    <scope>NUCLEOTIDE SEQUENCE [LARGE SCALE GENOMIC DNA]</scope>
    <source>
        <strain evidence="2">JCM 17808</strain>
    </source>
</reference>
<accession>A0ABP8JA16</accession>
<evidence type="ECO:0000313" key="1">
    <source>
        <dbReference type="EMBL" id="GAA4387522.1"/>
    </source>
</evidence>
<dbReference type="Proteomes" id="UP001500642">
    <property type="component" value="Unassembled WGS sequence"/>
</dbReference>
<dbReference type="EMBL" id="BAABGL010000004">
    <property type="protein sequence ID" value="GAA4387522.1"/>
    <property type="molecule type" value="Genomic_DNA"/>
</dbReference>
<keyword evidence="2" id="KW-1185">Reference proteome</keyword>
<sequence>MSRRARQLTAEQKVLVNAVRRIARQRSRVNANYVAAILRAREEEVTYSAIADAAGTSSQAVQEIVRRHRESNENRSGSFGVAGDIAAISSQSAPSASAPEQGPSGAVT</sequence>